<evidence type="ECO:0000256" key="1">
    <source>
        <dbReference type="SAM" id="MobiDB-lite"/>
    </source>
</evidence>
<gene>
    <name evidence="2" type="ORF">B296_00043258</name>
</gene>
<evidence type="ECO:0000313" key="3">
    <source>
        <dbReference type="Proteomes" id="UP000287651"/>
    </source>
</evidence>
<reference evidence="2 3" key="1">
    <citation type="journal article" date="2014" name="Agronomy (Basel)">
        <title>A Draft Genome Sequence for Ensete ventricosum, the Drought-Tolerant Tree Against Hunger.</title>
        <authorList>
            <person name="Harrison J."/>
            <person name="Moore K.A."/>
            <person name="Paszkiewicz K."/>
            <person name="Jones T."/>
            <person name="Grant M."/>
            <person name="Ambacheew D."/>
            <person name="Muzemil S."/>
            <person name="Studholme D.J."/>
        </authorList>
    </citation>
    <scope>NUCLEOTIDE SEQUENCE [LARGE SCALE GENOMIC DNA]</scope>
</reference>
<feature type="region of interest" description="Disordered" evidence="1">
    <location>
        <begin position="65"/>
        <end position="124"/>
    </location>
</feature>
<evidence type="ECO:0000313" key="2">
    <source>
        <dbReference type="EMBL" id="RRT62688.1"/>
    </source>
</evidence>
<dbReference type="EMBL" id="AMZH03006892">
    <property type="protein sequence ID" value="RRT62688.1"/>
    <property type="molecule type" value="Genomic_DNA"/>
</dbReference>
<protein>
    <submittedName>
        <fullName evidence="2">Uncharacterized protein</fullName>
    </submittedName>
</protein>
<accession>A0A426ZFD5</accession>
<name>A0A426ZFD5_ENSVE</name>
<comment type="caution">
    <text evidence="2">The sequence shown here is derived from an EMBL/GenBank/DDBJ whole genome shotgun (WGS) entry which is preliminary data.</text>
</comment>
<proteinExistence type="predicted"/>
<feature type="compositionally biased region" description="Basic and acidic residues" evidence="1">
    <location>
        <begin position="103"/>
        <end position="116"/>
    </location>
</feature>
<dbReference type="Proteomes" id="UP000287651">
    <property type="component" value="Unassembled WGS sequence"/>
</dbReference>
<sequence length="193" mass="22439">MSYVDRSRPQGWVNMAWDPRNGWNVERRRMTNRTEPNRTKGRYEAPIRVPESCLTSTVKSCPPWGGGDRWRRIGSGAEEEDPKREIAVSSRSMTPHRQQRRQARPERSPRSLDQRKKAPMISSPTSRRIVGIRYDELYRRFVTCPFAYAPRNICLSVGRSCDQSSCSSARMVFEKKHHHGCSRIRLTTCTPWS</sequence>
<organism evidence="2 3">
    <name type="scientific">Ensete ventricosum</name>
    <name type="common">Abyssinian banana</name>
    <name type="synonym">Musa ensete</name>
    <dbReference type="NCBI Taxonomy" id="4639"/>
    <lineage>
        <taxon>Eukaryota</taxon>
        <taxon>Viridiplantae</taxon>
        <taxon>Streptophyta</taxon>
        <taxon>Embryophyta</taxon>
        <taxon>Tracheophyta</taxon>
        <taxon>Spermatophyta</taxon>
        <taxon>Magnoliopsida</taxon>
        <taxon>Liliopsida</taxon>
        <taxon>Zingiberales</taxon>
        <taxon>Musaceae</taxon>
        <taxon>Ensete</taxon>
    </lineage>
</organism>
<dbReference type="AlphaFoldDB" id="A0A426ZFD5"/>